<protein>
    <submittedName>
        <fullName evidence="4">Uncharacterized protein</fullName>
    </submittedName>
</protein>
<accession>A0AAQ6AJP6</accession>
<evidence type="ECO:0000256" key="1">
    <source>
        <dbReference type="ARBA" id="ARBA00004613"/>
    </source>
</evidence>
<dbReference type="GO" id="GO:0005615">
    <property type="term" value="C:extracellular space"/>
    <property type="evidence" value="ECO:0007669"/>
    <property type="project" value="InterPro"/>
</dbReference>
<dbReference type="GO" id="GO:0005125">
    <property type="term" value="F:cytokine activity"/>
    <property type="evidence" value="ECO:0007669"/>
    <property type="project" value="InterPro"/>
</dbReference>
<dbReference type="CDD" id="cd23298">
    <property type="entry name" value="beta-trefoil_IL18"/>
    <property type="match status" value="1"/>
</dbReference>
<dbReference type="GeneTree" id="ENSGT00940000171313"/>
<dbReference type="AlphaFoldDB" id="A0AAQ6AJP6"/>
<dbReference type="Proteomes" id="UP001501940">
    <property type="component" value="Chromosome 7"/>
</dbReference>
<keyword evidence="3" id="KW-0964">Secreted</keyword>
<name>A0AAQ6AJP6_AMPOC</name>
<evidence type="ECO:0000313" key="5">
    <source>
        <dbReference type="Proteomes" id="UP001501940"/>
    </source>
</evidence>
<dbReference type="InterPro" id="IPR000975">
    <property type="entry name" value="IL-1_fam"/>
</dbReference>
<evidence type="ECO:0000256" key="3">
    <source>
        <dbReference type="ARBA" id="ARBA00022525"/>
    </source>
</evidence>
<reference evidence="4" key="2">
    <citation type="submission" date="2025-08" db="UniProtKB">
        <authorList>
            <consortium name="Ensembl"/>
        </authorList>
    </citation>
    <scope>IDENTIFICATION</scope>
</reference>
<proteinExistence type="inferred from homology"/>
<dbReference type="GO" id="GO:0006955">
    <property type="term" value="P:immune response"/>
    <property type="evidence" value="ECO:0007669"/>
    <property type="project" value="InterPro"/>
</dbReference>
<dbReference type="InterPro" id="IPR008996">
    <property type="entry name" value="IL1/FGF"/>
</dbReference>
<evidence type="ECO:0000313" key="4">
    <source>
        <dbReference type="Ensembl" id="ENSAOCP00000077372.1"/>
    </source>
</evidence>
<comment type="similarity">
    <text evidence="2">Belongs to the IL-1 family.</text>
</comment>
<keyword evidence="5" id="KW-1185">Reference proteome</keyword>
<evidence type="ECO:0000256" key="2">
    <source>
        <dbReference type="ARBA" id="ARBA00010448"/>
    </source>
</evidence>
<dbReference type="Gene3D" id="2.80.10.50">
    <property type="match status" value="1"/>
</dbReference>
<reference evidence="4" key="3">
    <citation type="submission" date="2025-09" db="UniProtKB">
        <authorList>
            <consortium name="Ensembl"/>
        </authorList>
    </citation>
    <scope>IDENTIFICATION</scope>
</reference>
<organism evidence="4 5">
    <name type="scientific">Amphiprion ocellaris</name>
    <name type="common">Clown anemonefish</name>
    <dbReference type="NCBI Taxonomy" id="80972"/>
    <lineage>
        <taxon>Eukaryota</taxon>
        <taxon>Metazoa</taxon>
        <taxon>Chordata</taxon>
        <taxon>Craniata</taxon>
        <taxon>Vertebrata</taxon>
        <taxon>Euteleostomi</taxon>
        <taxon>Actinopterygii</taxon>
        <taxon>Neopterygii</taxon>
        <taxon>Teleostei</taxon>
        <taxon>Neoteleostei</taxon>
        <taxon>Acanthomorphata</taxon>
        <taxon>Ovalentaria</taxon>
        <taxon>Pomacentridae</taxon>
        <taxon>Amphiprion</taxon>
    </lineage>
</organism>
<reference evidence="4 5" key="1">
    <citation type="submission" date="2022-01" db="EMBL/GenBank/DDBJ databases">
        <title>A chromosome-scale genome assembly of the false clownfish, Amphiprion ocellaris.</title>
        <authorList>
            <person name="Ryu T."/>
        </authorList>
    </citation>
    <scope>NUCLEOTIDE SEQUENCE [LARGE SCALE GENOMIC DNA]</scope>
</reference>
<dbReference type="GO" id="GO:0006954">
    <property type="term" value="P:inflammatory response"/>
    <property type="evidence" value="ECO:0007669"/>
    <property type="project" value="InterPro"/>
</dbReference>
<dbReference type="SUPFAM" id="SSF50353">
    <property type="entry name" value="Cytokine"/>
    <property type="match status" value="1"/>
</dbReference>
<dbReference type="Ensembl" id="ENSAOCT00000051176.1">
    <property type="protein sequence ID" value="ENSAOCP00000077372.1"/>
    <property type="gene ID" value="ENSAOCG00000032576.1"/>
</dbReference>
<dbReference type="Pfam" id="PF00340">
    <property type="entry name" value="IL1"/>
    <property type="match status" value="1"/>
</dbReference>
<comment type="subcellular location">
    <subcellularLocation>
        <location evidence="1">Secreted</location>
    </subcellularLocation>
</comment>
<sequence>NMTVSCYLINCHSDPPAINVRMLYFTCLSWVSFLGHQFNIQTYNSTDLRKIKGRAVMLYVYKNKKKMVACCCGNSEIRAKEMEIPTDLHKTSDEALFYMVKLSAPSSYQFESTLYPGRFLGFQHDGNNASRHKLVLIQGRNEVDNFCPMQMEKF</sequence>